<reference evidence="1 2" key="1">
    <citation type="submission" date="2021-06" db="EMBL/GenBank/DDBJ databases">
        <authorList>
            <person name="Kallberg Y."/>
            <person name="Tangrot J."/>
            <person name="Rosling A."/>
        </authorList>
    </citation>
    <scope>NUCLEOTIDE SEQUENCE [LARGE SCALE GENOMIC DNA]</scope>
    <source>
        <strain evidence="1 2">120-4 pot B 10/14</strain>
    </source>
</reference>
<protein>
    <submittedName>
        <fullName evidence="1">21179_t:CDS:1</fullName>
    </submittedName>
</protein>
<dbReference type="Proteomes" id="UP000789901">
    <property type="component" value="Unassembled WGS sequence"/>
</dbReference>
<keyword evidence="2" id="KW-1185">Reference proteome</keyword>
<organism evidence="1 2">
    <name type="scientific">Gigaspora margarita</name>
    <dbReference type="NCBI Taxonomy" id="4874"/>
    <lineage>
        <taxon>Eukaryota</taxon>
        <taxon>Fungi</taxon>
        <taxon>Fungi incertae sedis</taxon>
        <taxon>Mucoromycota</taxon>
        <taxon>Glomeromycotina</taxon>
        <taxon>Glomeromycetes</taxon>
        <taxon>Diversisporales</taxon>
        <taxon>Gigasporaceae</taxon>
        <taxon>Gigaspora</taxon>
    </lineage>
</organism>
<dbReference type="EMBL" id="CAJVQB010003867">
    <property type="protein sequence ID" value="CAG8620170.1"/>
    <property type="molecule type" value="Genomic_DNA"/>
</dbReference>
<gene>
    <name evidence="1" type="ORF">GMARGA_LOCUS7799</name>
</gene>
<accession>A0ABN7UKL6</accession>
<evidence type="ECO:0000313" key="2">
    <source>
        <dbReference type="Proteomes" id="UP000789901"/>
    </source>
</evidence>
<sequence length="66" mass="7231">MEHHSFAVVLGDDISIGNDTPSTEDHQMVIQRSNGDRLTVNICSTMDLMKVTLKFRKPGASSKGNV</sequence>
<evidence type="ECO:0000313" key="1">
    <source>
        <dbReference type="EMBL" id="CAG8620170.1"/>
    </source>
</evidence>
<name>A0ABN7UKL6_GIGMA</name>
<proteinExistence type="predicted"/>
<comment type="caution">
    <text evidence="1">The sequence shown here is derived from an EMBL/GenBank/DDBJ whole genome shotgun (WGS) entry which is preliminary data.</text>
</comment>